<feature type="region of interest" description="Disordered" evidence="1">
    <location>
        <begin position="81"/>
        <end position="113"/>
    </location>
</feature>
<evidence type="ECO:0000256" key="1">
    <source>
        <dbReference type="SAM" id="MobiDB-lite"/>
    </source>
</evidence>
<name>A0A367G1T3_9FIRM</name>
<feature type="compositionally biased region" description="Acidic residues" evidence="1">
    <location>
        <begin position="102"/>
        <end position="113"/>
    </location>
</feature>
<organism evidence="2 3">
    <name type="scientific">Blautia obeum</name>
    <dbReference type="NCBI Taxonomy" id="40520"/>
    <lineage>
        <taxon>Bacteria</taxon>
        <taxon>Bacillati</taxon>
        <taxon>Bacillota</taxon>
        <taxon>Clostridia</taxon>
        <taxon>Lachnospirales</taxon>
        <taxon>Lachnospiraceae</taxon>
        <taxon>Blautia</taxon>
    </lineage>
</organism>
<dbReference type="AlphaFoldDB" id="A0A367G1T3"/>
<feature type="compositionally biased region" description="Acidic residues" evidence="1">
    <location>
        <begin position="81"/>
        <end position="94"/>
    </location>
</feature>
<dbReference type="EMBL" id="PSQG01000009">
    <property type="protein sequence ID" value="RCH44173.1"/>
    <property type="molecule type" value="Genomic_DNA"/>
</dbReference>
<evidence type="ECO:0000313" key="3">
    <source>
        <dbReference type="Proteomes" id="UP000253208"/>
    </source>
</evidence>
<dbReference type="Pfam" id="PF19605">
    <property type="entry name" value="DUF6110"/>
    <property type="match status" value="1"/>
</dbReference>
<reference evidence="2 3" key="1">
    <citation type="submission" date="2018-02" db="EMBL/GenBank/DDBJ databases">
        <title>Complete genome sequencing of Faecalibacterium prausnitzii strains isolated from the human gut.</title>
        <authorList>
            <person name="Fitzgerald B.C."/>
            <person name="Shkoporov A.N."/>
            <person name="Ross P.R."/>
            <person name="Hill C."/>
        </authorList>
    </citation>
    <scope>NUCLEOTIDE SEQUENCE [LARGE SCALE GENOMIC DNA]</scope>
    <source>
        <strain evidence="2 3">APC942/31-1</strain>
    </source>
</reference>
<proteinExistence type="predicted"/>
<evidence type="ECO:0008006" key="4">
    <source>
        <dbReference type="Google" id="ProtNLM"/>
    </source>
</evidence>
<accession>A0A367G1T3</accession>
<dbReference type="Proteomes" id="UP000253208">
    <property type="component" value="Unassembled WGS sequence"/>
</dbReference>
<sequence>MVDFKFKKSGLFAAGVLFGTAGIKILTSKDAKKLYTGCTAAVLRAKDCIMKTATNLQENAEDIYAEAKEINEERAVAEEAVEDVETEVEETADEDAFKETAEETEEAAEETAE</sequence>
<comment type="caution">
    <text evidence="2">The sequence shown here is derived from an EMBL/GenBank/DDBJ whole genome shotgun (WGS) entry which is preliminary data.</text>
</comment>
<protein>
    <recommendedName>
        <fullName evidence="4">DUF1490 domain-containing protein</fullName>
    </recommendedName>
</protein>
<evidence type="ECO:0000313" key="2">
    <source>
        <dbReference type="EMBL" id="RCH44173.1"/>
    </source>
</evidence>
<dbReference type="RefSeq" id="WP_114002040.1">
    <property type="nucleotide sequence ID" value="NZ_PSQG01000009.1"/>
</dbReference>
<dbReference type="InterPro" id="IPR046092">
    <property type="entry name" value="DUF6110"/>
</dbReference>
<gene>
    <name evidence="2" type="ORF">C4886_07590</name>
</gene>